<evidence type="ECO:0000256" key="4">
    <source>
        <dbReference type="SAM" id="Phobius"/>
    </source>
</evidence>
<feature type="domain" description="EGF-like calcium-binding" evidence="5">
    <location>
        <begin position="1455"/>
        <end position="1497"/>
    </location>
</feature>
<feature type="compositionally biased region" description="Low complexity" evidence="3">
    <location>
        <begin position="2321"/>
        <end position="2360"/>
    </location>
</feature>
<name>A0A5A8DGU9_CAFRO</name>
<proteinExistence type="predicted"/>
<keyword evidence="2" id="KW-1015">Disulfide bond</keyword>
<dbReference type="InterPro" id="IPR009030">
    <property type="entry name" value="Growth_fac_rcpt_cys_sf"/>
</dbReference>
<dbReference type="Gene3D" id="2.10.50.10">
    <property type="entry name" value="Tumor Necrosis Factor Receptor, subunit A, domain 2"/>
    <property type="match status" value="1"/>
</dbReference>
<dbReference type="SUPFAM" id="SSF57184">
    <property type="entry name" value="Growth factor receptor domain"/>
    <property type="match status" value="1"/>
</dbReference>
<dbReference type="EMBL" id="VLTL01000054">
    <property type="protein sequence ID" value="KAA0164605.1"/>
    <property type="molecule type" value="Genomic_DNA"/>
</dbReference>
<evidence type="ECO:0000256" key="1">
    <source>
        <dbReference type="ARBA" id="ARBA00022536"/>
    </source>
</evidence>
<dbReference type="InterPro" id="IPR008752">
    <property type="entry name" value="Peptidase_M11"/>
</dbReference>
<dbReference type="PROSITE" id="PS01187">
    <property type="entry name" value="EGF_CA"/>
    <property type="match status" value="1"/>
</dbReference>
<dbReference type="Pfam" id="PF05548">
    <property type="entry name" value="Peptidase_M11"/>
    <property type="match status" value="1"/>
</dbReference>
<evidence type="ECO:0000313" key="6">
    <source>
        <dbReference type="EMBL" id="KAA0164605.1"/>
    </source>
</evidence>
<protein>
    <recommendedName>
        <fullName evidence="5">EGF-like calcium-binding domain-containing protein</fullName>
    </recommendedName>
</protein>
<sequence>MGAASARAGGSCLELRSPTLDAADSLAPMGACADALASAASPNVDDVHWLAVRARRAREAGYTRSADAAVEAVRAALRSLEAAGAPGVTRIDQPGDVIMSDCLPIWRLVEHDRKELLQGGERAEKAAQELRRVVALAGHSARRSLETGHAAATRPGPSAPDNEVLDSIVEWSKKVDCDSTVVRIGKRQFDLTTHSDDERFALPATGAALHGWTLAGRVVFVAEAPVALCTAAPSGGLSCVDPEAGSESSTGPARRLFATRDDHADVSRASLARARRLALDSFTTLDRTRGNQSRVLVAVDFADKQWELTDAEVFDPYERCTRETEAKFDLMSYGAWQGINEHKRHVYRIVNTTHAEVTAQASATLLRESADWAMVNDPDPAWRVDIDAFSFRTVTFPDVSSFSWGGLAQVGGAFVWVPGTYRGSARVTIHENGHNLGLSHAGFLDNGYGNNNDNMGCCKSGHWFTQRKMAINWMPRGLLAEVSPAGPTPACPHCTRGGSFILFPHDLGVLPPSFQSYAERGALPSPPAGNEAGANFSEISGPGTVITAIAVASNPASEAGKNEVHQIWLDAKAEEAETGAGQLLMAVGRLNGNNAQQSGYQPTSSRTDWSQSSLFRGDSAVAYGERLSDIGGSQPLSADRLLDAVATGTRPAMLVESLAEHDAPAAGLLPPGMAASSLNGTVALEAEPQPRMVPSNFDVIPAGIRPALVEDRCWVGLNASSTAGAPTLDDPACSSIARPTRVSFLGPRGERATLGAGCELGSSTCDRPATSPHGTIHMPPLPSSGGAPAPPSAAIAALAASSDSMSYVGTVTADDVDAAVNGSTPMRRLYAPLQAELNGTILLLACGGLSPSAPAGTSPPASASLFAAAYSGDSPVHEVVAYGGRPTSALGPIGWARGDDASLGTAAGAAGVSVESLREACGPDHPAAAAAVVSVAEHSAVTRADYLRAHAAYGTSAAAIGTTFDLSPHGLAGSALPSVHLVAGALRNTSETSAWHAAAHGMVDAASGTGAALRRAAAGQGLLRVALHVFQLDVKPVETVEFLGGVVLKGTWHLDRASGMYKDRFVWERESNPTHKLYWTGTKWFSSTVLGSSSRFDSILPSPDTGTISGMNGVDGISVTPSCSPGVYNASALQGAGLVPFGGGCSACPTGLVGDGAGSCACPAGRSPGSTIAMVGPCGLCPVGSYKAIVSNDECTVCPSSASTAGVGSVVAGACGQSSNASFPLSLRLDVGVPSAAAGGGSAVVQPPVTATALPEGGAGTLVDPVAAVTASGRHGWCRVMYGSGFVYSRLNQWLNRVPNLAHGARPVYTVPRYPSSNIWLRAATAGATVREGGIWQVIRATADFDDTTSWRVIAEPQGDGAGFAPYIHTILPAFANGTETRWMTREWWNTPSYVQHAGFRCVCNDADPFSNTSPDELPCLDPATLPDRPSELDDVTYSPTCDTGYKLSGGECVDVDECAAGIPPCGSLACTNTPGSFRCQCPVGTVALDIAEDVCAPCSAGTYSSEDGGCSVCPVGTTSAPGSASIANCTCLAGTYRAAGAPDGSPCVAPDTSVLRTGPAGGAVSTAVMVSAPAFLPAYGKSLSSALGVEGVSGDHASTLGATALGSAAHAALTGAGPRPFMWGHVSSSTEAAAESACLPSADGDGNVAPWWVGKPAASLSGFAMDPADVGLNALSRAAGLVGAASGGLGVSNAVSVVSADDVDGPAGPSNRLPPGLGQLADLDAFVVFGTGNTTAGAGVCGRTVTILPPSRAARRGDELVLAQAVNDRAIQRAAGGSADLHAMLVPSLPSLPNASSGAALSGAFASASAPPLVFARPAASWRQPFDGAVLAVGSTPHDDGWRSAVVTAQTSAAQSLSSSPESWHPVAVMPTSLGGGSARVYRSDRKDFVLAPRSAGSAGASHAASEDAASIANHVGWPRPAADDATSVRDAFAGPSCVVLAGPGGLAAAACGAESFLAMGCDAVIDSSASVPGSLAVRSPVPAGACAACTVCGAGQVEVAACSGLADTVCAAGDSAALPASASGKCSDAGEAACGAGSPCGRCAAGGWCGSTEDCAAGLACQAAGSGAVNASAVAAGAPPGRTGLCLPLAANTTSDAVVSASSPEQLRIGGHGSVALPPLSEGTLVAVAVAGSALTPADFADPSHRGAVEQALRWSVKARTASRADASVQLIAAVSATSATAVERRMAHLSLAIGANASAPAARSNASAGMVAHNPAAAGTAAAINATDAFSVVPASGSDRAWPVVSGKSVVAAAANAGPSGSVVVLVLRVLPVAPAAGATSFFRPATPGRGSAAQPLATSETRVLSFDAAVVAVPSLAPSPSSSQSVKPSPSSSSSTGASPSAAPTTTARPTPSSSPLPVDCKLSSARTSNCSSSCGDGGSQYSYRQVLALPQHGGAACPAPSTLVTKSECPASIAASLPACPASDPCDVALPACGASSACGLCGRGRVCTTSADCSSSSGSALECRARGSSGSTLFCLTALPVASPGASPRPLAEESLPSLKETASGSGTAVASRPAVEDEAADAVVVQLTLRFGSSAVLRSPAAMEAIRRSLVRLVQAMRLPAGAEVRVDFQFGTSSSVRLLRRMQSTSSAATSAVASLAIDLNQAAASNSSSGADVTAATSLASTVSAQLGSTASTVSSAVQTAIIEADPAAAEGGVTMDSDTYFAVIAASDGAVIGASSSVLAASTPSPSPSPATQAIPLAGLRTNVAAWVLGGIVIAIVVVGTSAILLRRTCGASRVASEEHPDRT</sequence>
<keyword evidence="1" id="KW-0245">EGF-like domain</keyword>
<dbReference type="SUPFAM" id="SSF55486">
    <property type="entry name" value="Metalloproteases ('zincins'), catalytic domain"/>
    <property type="match status" value="1"/>
</dbReference>
<organism evidence="6 7">
    <name type="scientific">Cafeteria roenbergensis</name>
    <name type="common">Marine flagellate</name>
    <dbReference type="NCBI Taxonomy" id="33653"/>
    <lineage>
        <taxon>Eukaryota</taxon>
        <taxon>Sar</taxon>
        <taxon>Stramenopiles</taxon>
        <taxon>Bigyra</taxon>
        <taxon>Opalozoa</taxon>
        <taxon>Bicosoecida</taxon>
        <taxon>Cafeteriaceae</taxon>
        <taxon>Cafeteria</taxon>
    </lineage>
</organism>
<dbReference type="PANTHER" id="PTHR46967">
    <property type="entry name" value="INSULIN-LIKE GROWTH FACTOR BINDING PROTEIN,N-TERMINAL"/>
    <property type="match status" value="1"/>
</dbReference>
<feature type="region of interest" description="Disordered" evidence="3">
    <location>
        <begin position="2490"/>
        <end position="2511"/>
    </location>
</feature>
<dbReference type="Pfam" id="PF07645">
    <property type="entry name" value="EGF_CA"/>
    <property type="match status" value="1"/>
</dbReference>
<keyword evidence="4" id="KW-1133">Transmembrane helix</keyword>
<dbReference type="PANTHER" id="PTHR46967:SF2">
    <property type="entry name" value="SUSHI, VON WILLEBRAND FACTOR TYPE A, EGF AND PENTRAXIN DOMAIN-CONTAINING PROTEIN 1-LIKE"/>
    <property type="match status" value="1"/>
</dbReference>
<evidence type="ECO:0000256" key="2">
    <source>
        <dbReference type="ARBA" id="ARBA00023157"/>
    </source>
</evidence>
<dbReference type="Pfam" id="PF07699">
    <property type="entry name" value="Ephrin_rec_like"/>
    <property type="match status" value="1"/>
</dbReference>
<feature type="region of interest" description="Disordered" evidence="3">
    <location>
        <begin position="2321"/>
        <end position="2365"/>
    </location>
</feature>
<evidence type="ECO:0000313" key="7">
    <source>
        <dbReference type="Proteomes" id="UP000324907"/>
    </source>
</evidence>
<dbReference type="CDD" id="cd00054">
    <property type="entry name" value="EGF_CA"/>
    <property type="match status" value="1"/>
</dbReference>
<feature type="transmembrane region" description="Helical" evidence="4">
    <location>
        <begin position="2714"/>
        <end position="2736"/>
    </location>
</feature>
<gene>
    <name evidence="6" type="ORF">FNF28_03764</name>
</gene>
<dbReference type="InterPro" id="IPR018097">
    <property type="entry name" value="EGF_Ca-bd_CS"/>
</dbReference>
<keyword evidence="4" id="KW-0472">Membrane</keyword>
<dbReference type="SMART" id="SM01411">
    <property type="entry name" value="Ephrin_rec_like"/>
    <property type="match status" value="2"/>
</dbReference>
<reference evidence="6 7" key="1">
    <citation type="submission" date="2019-07" db="EMBL/GenBank/DDBJ databases">
        <title>Genomes of Cafeteria roenbergensis.</title>
        <authorList>
            <person name="Fischer M.G."/>
            <person name="Hackl T."/>
            <person name="Roman M."/>
        </authorList>
    </citation>
    <scope>NUCLEOTIDE SEQUENCE [LARGE SCALE GENOMIC DNA]</scope>
    <source>
        <strain evidence="6 7">RCC970-E3</strain>
    </source>
</reference>
<feature type="region of interest" description="Disordered" evidence="3">
    <location>
        <begin position="144"/>
        <end position="163"/>
    </location>
</feature>
<dbReference type="GO" id="GO:0005509">
    <property type="term" value="F:calcium ion binding"/>
    <property type="evidence" value="ECO:0007669"/>
    <property type="project" value="InterPro"/>
</dbReference>
<dbReference type="Proteomes" id="UP000324907">
    <property type="component" value="Unassembled WGS sequence"/>
</dbReference>
<dbReference type="InterPro" id="IPR001881">
    <property type="entry name" value="EGF-like_Ca-bd_dom"/>
</dbReference>
<dbReference type="Gene3D" id="2.10.25.10">
    <property type="entry name" value="Laminin"/>
    <property type="match status" value="1"/>
</dbReference>
<dbReference type="SMART" id="SM00179">
    <property type="entry name" value="EGF_CA"/>
    <property type="match status" value="1"/>
</dbReference>
<evidence type="ECO:0000259" key="5">
    <source>
        <dbReference type="SMART" id="SM00179"/>
    </source>
</evidence>
<keyword evidence="4" id="KW-0812">Transmembrane</keyword>
<evidence type="ECO:0000256" key="3">
    <source>
        <dbReference type="SAM" id="MobiDB-lite"/>
    </source>
</evidence>
<comment type="caution">
    <text evidence="6">The sequence shown here is derived from an EMBL/GenBank/DDBJ whole genome shotgun (WGS) entry which is preliminary data.</text>
</comment>
<accession>A0A5A8DGU9</accession>
<dbReference type="InterPro" id="IPR011641">
    <property type="entry name" value="Tyr-kin_ephrin_A/B_rcpt-like"/>
</dbReference>
<dbReference type="InterPro" id="IPR049883">
    <property type="entry name" value="NOTCH1_EGF-like"/>
</dbReference>